<dbReference type="GO" id="GO:0019563">
    <property type="term" value="P:glycerol catabolic process"/>
    <property type="evidence" value="ECO:0007669"/>
    <property type="project" value="TreeGrafter"/>
</dbReference>
<evidence type="ECO:0000313" key="4">
    <source>
        <dbReference type="EMBL" id="RXZ70761.1"/>
    </source>
</evidence>
<dbReference type="GO" id="GO:0004371">
    <property type="term" value="F:glycerone kinase activity"/>
    <property type="evidence" value="ECO:0007669"/>
    <property type="project" value="InterPro"/>
</dbReference>
<feature type="domain" description="DhaL" evidence="3">
    <location>
        <begin position="6"/>
        <end position="207"/>
    </location>
</feature>
<evidence type="ECO:0000256" key="1">
    <source>
        <dbReference type="ARBA" id="ARBA00022679"/>
    </source>
</evidence>
<evidence type="ECO:0000313" key="5">
    <source>
        <dbReference type="Proteomes" id="UP000293865"/>
    </source>
</evidence>
<dbReference type="PANTHER" id="PTHR28629">
    <property type="entry name" value="TRIOKINASE/FMN CYCLASE"/>
    <property type="match status" value="1"/>
</dbReference>
<dbReference type="Gene3D" id="1.25.40.340">
    <property type="match status" value="1"/>
</dbReference>
<dbReference type="RefSeq" id="WP_129520670.1">
    <property type="nucleotide sequence ID" value="NZ_SDPN01000014.1"/>
</dbReference>
<dbReference type="PROSITE" id="PS51480">
    <property type="entry name" value="DHAL"/>
    <property type="match status" value="1"/>
</dbReference>
<dbReference type="InterPro" id="IPR050861">
    <property type="entry name" value="Dihydroxyacetone_Kinase"/>
</dbReference>
<gene>
    <name evidence="4" type="primary">dhaL</name>
    <name evidence="4" type="ORF">ESP51_09550</name>
</gene>
<dbReference type="Proteomes" id="UP000293865">
    <property type="component" value="Unassembled WGS sequence"/>
</dbReference>
<dbReference type="InterPro" id="IPR012737">
    <property type="entry name" value="DhaK_L_YcgS"/>
</dbReference>
<name>A0A4Q2L3U7_9MICO</name>
<keyword evidence="1" id="KW-0808">Transferase</keyword>
<dbReference type="SUPFAM" id="SSF101473">
    <property type="entry name" value="DhaL-like"/>
    <property type="match status" value="1"/>
</dbReference>
<dbReference type="PANTHER" id="PTHR28629:SF4">
    <property type="entry name" value="TRIOKINASE_FMN CYCLASE"/>
    <property type="match status" value="1"/>
</dbReference>
<sequence length="215" mass="21521">MGLDITWAVDWVRRSAQVVSDHRIELITLDREIGDGDHGENMDRGFQAVLPKLDDLHAGSTPGDVLKLVATTLISTVGGAAGPLYGTAYLKAAVAAGDSVSLDAEAIAGILTAARDGIVLRGKAEPGDKTMVDAWTPAVDAATAAAADGADALGALQAAASAAWEGAAATEPLVARKGRASYLGERSAGHRDPGAESSALLLQAAADAAAASAGA</sequence>
<dbReference type="InterPro" id="IPR004007">
    <property type="entry name" value="DhaL_dom"/>
</dbReference>
<dbReference type="NCBIfam" id="TIGR02365">
    <property type="entry name" value="dha_L_ycgS"/>
    <property type="match status" value="1"/>
</dbReference>
<comment type="caution">
    <text evidence="4">The sequence shown here is derived from an EMBL/GenBank/DDBJ whole genome shotgun (WGS) entry which is preliminary data.</text>
</comment>
<dbReference type="InterPro" id="IPR036117">
    <property type="entry name" value="DhaL_dom_sf"/>
</dbReference>
<reference evidence="4 5" key="1">
    <citation type="submission" date="2019-01" db="EMBL/GenBank/DDBJ databases">
        <title>Agromyces.</title>
        <authorList>
            <person name="Li J."/>
        </authorList>
    </citation>
    <scope>NUCLEOTIDE SEQUENCE [LARGE SCALE GENOMIC DNA]</scope>
    <source>
        <strain evidence="4 5">DSM 15934</strain>
    </source>
</reference>
<keyword evidence="2 4" id="KW-0418">Kinase</keyword>
<proteinExistence type="predicted"/>
<organism evidence="4 5">
    <name type="scientific">Agromyces albus</name>
    <dbReference type="NCBI Taxonomy" id="205332"/>
    <lineage>
        <taxon>Bacteria</taxon>
        <taxon>Bacillati</taxon>
        <taxon>Actinomycetota</taxon>
        <taxon>Actinomycetes</taxon>
        <taxon>Micrococcales</taxon>
        <taxon>Microbacteriaceae</taxon>
        <taxon>Agromyces</taxon>
    </lineage>
</organism>
<dbReference type="EMBL" id="SDPN01000014">
    <property type="protein sequence ID" value="RXZ70761.1"/>
    <property type="molecule type" value="Genomic_DNA"/>
</dbReference>
<keyword evidence="5" id="KW-1185">Reference proteome</keyword>
<evidence type="ECO:0000259" key="3">
    <source>
        <dbReference type="PROSITE" id="PS51480"/>
    </source>
</evidence>
<protein>
    <submittedName>
        <fullName evidence="4">Dihydroxyacetone kinase subunit L</fullName>
    </submittedName>
</protein>
<dbReference type="FunFam" id="1.25.40.340:FF:000002">
    <property type="entry name" value="Dihydroxyacetone kinase, L subunit"/>
    <property type="match status" value="1"/>
</dbReference>
<evidence type="ECO:0000256" key="2">
    <source>
        <dbReference type="ARBA" id="ARBA00022777"/>
    </source>
</evidence>
<dbReference type="Pfam" id="PF02734">
    <property type="entry name" value="Dak2"/>
    <property type="match status" value="1"/>
</dbReference>
<dbReference type="AlphaFoldDB" id="A0A4Q2L3U7"/>
<dbReference type="GO" id="GO:0005829">
    <property type="term" value="C:cytosol"/>
    <property type="evidence" value="ECO:0007669"/>
    <property type="project" value="TreeGrafter"/>
</dbReference>
<dbReference type="SMART" id="SM01120">
    <property type="entry name" value="Dak2"/>
    <property type="match status" value="1"/>
</dbReference>
<dbReference type="OrthoDB" id="9800291at2"/>
<accession>A0A4Q2L3U7</accession>